<dbReference type="EMBL" id="VSWC01000184">
    <property type="protein sequence ID" value="KAA1067423.1"/>
    <property type="molecule type" value="Genomic_DNA"/>
</dbReference>
<reference evidence="1 2" key="1">
    <citation type="submission" date="2019-05" db="EMBL/GenBank/DDBJ databases">
        <title>Emergence of the Ug99 lineage of the wheat stem rust pathogen through somatic hybridization.</title>
        <authorList>
            <person name="Li F."/>
            <person name="Upadhyaya N.M."/>
            <person name="Sperschneider J."/>
            <person name="Matny O."/>
            <person name="Nguyen-Phuc H."/>
            <person name="Mago R."/>
            <person name="Raley C."/>
            <person name="Miller M.E."/>
            <person name="Silverstein K.A.T."/>
            <person name="Henningsen E."/>
            <person name="Hirsch C.D."/>
            <person name="Visser B."/>
            <person name="Pretorius Z.A."/>
            <person name="Steffenson B.J."/>
            <person name="Schwessinger B."/>
            <person name="Dodds P.N."/>
            <person name="Figueroa M."/>
        </authorList>
    </citation>
    <scope>NUCLEOTIDE SEQUENCE [LARGE SCALE GENOMIC DNA]</scope>
    <source>
        <strain evidence="1">21-0</strain>
    </source>
</reference>
<comment type="caution">
    <text evidence="1">The sequence shown here is derived from an EMBL/GenBank/DDBJ whole genome shotgun (WGS) entry which is preliminary data.</text>
</comment>
<evidence type="ECO:0000313" key="2">
    <source>
        <dbReference type="Proteomes" id="UP000324748"/>
    </source>
</evidence>
<dbReference type="OrthoDB" id="38045at2759"/>
<proteinExistence type="predicted"/>
<evidence type="ECO:0000313" key="1">
    <source>
        <dbReference type="EMBL" id="KAA1067423.1"/>
    </source>
</evidence>
<dbReference type="AlphaFoldDB" id="A0A5B0LU82"/>
<keyword evidence="2" id="KW-1185">Reference proteome</keyword>
<sequence length="52" mass="5340">MPAQVDVLIIGAGPTSALHKNESYLVVDEQPEAGGLASTDVTHEGFVFDVGG</sequence>
<dbReference type="InterPro" id="IPR036188">
    <property type="entry name" value="FAD/NAD-bd_sf"/>
</dbReference>
<accession>A0A5B0LU82</accession>
<gene>
    <name evidence="1" type="ORF">PGT21_005041</name>
</gene>
<evidence type="ECO:0008006" key="3">
    <source>
        <dbReference type="Google" id="ProtNLM"/>
    </source>
</evidence>
<dbReference type="Proteomes" id="UP000324748">
    <property type="component" value="Unassembled WGS sequence"/>
</dbReference>
<dbReference type="Gene3D" id="3.50.50.60">
    <property type="entry name" value="FAD/NAD(P)-binding domain"/>
    <property type="match status" value="1"/>
</dbReference>
<organism evidence="1 2">
    <name type="scientific">Puccinia graminis f. sp. tritici</name>
    <dbReference type="NCBI Taxonomy" id="56615"/>
    <lineage>
        <taxon>Eukaryota</taxon>
        <taxon>Fungi</taxon>
        <taxon>Dikarya</taxon>
        <taxon>Basidiomycota</taxon>
        <taxon>Pucciniomycotina</taxon>
        <taxon>Pucciniomycetes</taxon>
        <taxon>Pucciniales</taxon>
        <taxon>Pucciniaceae</taxon>
        <taxon>Puccinia</taxon>
    </lineage>
</organism>
<protein>
    <recommendedName>
        <fullName evidence="3">Amine oxidase domain-containing protein</fullName>
    </recommendedName>
</protein>
<name>A0A5B0LU82_PUCGR</name>